<dbReference type="InterPro" id="IPR013820">
    <property type="entry name" value="ATP_PRibTrfase_cat"/>
</dbReference>
<comment type="catalytic activity">
    <reaction evidence="1">
        <text>1-(5-phospho-beta-D-ribosyl)-ATP + diphosphate = 5-phospho-alpha-D-ribose 1-diphosphate + ATP</text>
        <dbReference type="Rhea" id="RHEA:18473"/>
        <dbReference type="ChEBI" id="CHEBI:30616"/>
        <dbReference type="ChEBI" id="CHEBI:33019"/>
        <dbReference type="ChEBI" id="CHEBI:58017"/>
        <dbReference type="ChEBI" id="CHEBI:73183"/>
        <dbReference type="EC" id="2.4.2.17"/>
    </reaction>
</comment>
<name>A0ABX4MK24_9HYPH</name>
<evidence type="ECO:0000256" key="2">
    <source>
        <dbReference type="ARBA" id="ARBA00004667"/>
    </source>
</evidence>
<dbReference type="InterPro" id="IPR001348">
    <property type="entry name" value="ATP_PRibTrfase_HisG"/>
</dbReference>
<evidence type="ECO:0000256" key="4">
    <source>
        <dbReference type="ARBA" id="ARBA00020998"/>
    </source>
</evidence>
<keyword evidence="6 12" id="KW-0328">Glycosyltransferase</keyword>
<dbReference type="GO" id="GO:0003879">
    <property type="term" value="F:ATP phosphoribosyltransferase activity"/>
    <property type="evidence" value="ECO:0007669"/>
    <property type="project" value="UniProtKB-EC"/>
</dbReference>
<reference evidence="12" key="1">
    <citation type="submission" date="2017-09" db="EMBL/GenBank/DDBJ databases">
        <authorList>
            <person name="Campbell M.A."/>
            <person name="Lukasik P."/>
            <person name="Simon C."/>
            <person name="McCutcheon J.P."/>
        </authorList>
    </citation>
    <scope>NUCLEOTIDE SEQUENCE [LARGE SCALE GENOMIC DNA]</scope>
    <source>
        <strain evidence="12">TRYCRA</strain>
    </source>
</reference>
<dbReference type="PANTHER" id="PTHR21403:SF8">
    <property type="entry name" value="ATP PHOSPHORIBOSYLTRANSFERASE"/>
    <property type="match status" value="1"/>
</dbReference>
<evidence type="ECO:0000313" key="13">
    <source>
        <dbReference type="Proteomes" id="UP000228979"/>
    </source>
</evidence>
<comment type="pathway">
    <text evidence="2">Amino-acid biosynthesis; L-histidine biosynthesis; L-histidine from 5-phospho-alpha-D-ribose 1-diphosphate: step 1/9.</text>
</comment>
<dbReference type="EC" id="2.4.2.17" evidence="3 10"/>
<evidence type="ECO:0000256" key="8">
    <source>
        <dbReference type="ARBA" id="ARBA00023102"/>
    </source>
</evidence>
<evidence type="ECO:0000256" key="7">
    <source>
        <dbReference type="ARBA" id="ARBA00022679"/>
    </source>
</evidence>
<dbReference type="EMBL" id="NXGP01000001">
    <property type="protein sequence ID" value="PIM96027.1"/>
    <property type="molecule type" value="Genomic_DNA"/>
</dbReference>
<dbReference type="PANTHER" id="PTHR21403">
    <property type="entry name" value="ATP PHOSPHORIBOSYLTRANSFERASE ATP-PRTASE"/>
    <property type="match status" value="1"/>
</dbReference>
<keyword evidence="13" id="KW-1185">Reference proteome</keyword>
<dbReference type="Proteomes" id="UP000228979">
    <property type="component" value="Unassembled WGS sequence"/>
</dbReference>
<evidence type="ECO:0000256" key="9">
    <source>
        <dbReference type="ARBA" id="ARBA00024861"/>
    </source>
</evidence>
<evidence type="ECO:0000256" key="6">
    <source>
        <dbReference type="ARBA" id="ARBA00022676"/>
    </source>
</evidence>
<protein>
    <recommendedName>
        <fullName evidence="4 10">ATP phosphoribosyltransferase</fullName>
        <ecNumber evidence="3 10">2.4.2.17</ecNumber>
    </recommendedName>
</protein>
<evidence type="ECO:0000313" key="12">
    <source>
        <dbReference type="EMBL" id="PIM96027.1"/>
    </source>
</evidence>
<dbReference type="SUPFAM" id="SSF53850">
    <property type="entry name" value="Periplasmic binding protein-like II"/>
    <property type="match status" value="1"/>
</dbReference>
<evidence type="ECO:0000256" key="3">
    <source>
        <dbReference type="ARBA" id="ARBA00011946"/>
    </source>
</evidence>
<sequence>MQIRLGLPSKGRIARTIETNLKTNNINIIFSNSRCYLGTLSGSSYLEIRLMSAKNIASELASGKLDFGLTGLDLILENKCKHIKLLKKFEQSKAKITILTPLSWTKSINNPFLLRLCMTPILSSKYIQISNCYLNNKNLKQLHLTKSKSTTEINPYINNSNLIIDIISSGLTATNNMLNTIAIISTTTLCMFYNQTSRISYKTLNLINLLCSSLT</sequence>
<comment type="caution">
    <text evidence="12">The sequence shown here is derived from an EMBL/GenBank/DDBJ whole genome shotgun (WGS) entry which is preliminary data.</text>
</comment>
<organism evidence="12 13">
    <name type="scientific">Candidatus Hodgkinia cicadicola</name>
    <dbReference type="NCBI Taxonomy" id="573658"/>
    <lineage>
        <taxon>Bacteria</taxon>
        <taxon>Pseudomonadati</taxon>
        <taxon>Pseudomonadota</taxon>
        <taxon>Alphaproteobacteria</taxon>
        <taxon>Hyphomicrobiales</taxon>
        <taxon>Candidatus Hodgkinia</taxon>
    </lineage>
</organism>
<accession>A0ABX4MK24</accession>
<evidence type="ECO:0000256" key="5">
    <source>
        <dbReference type="ARBA" id="ARBA00022605"/>
    </source>
</evidence>
<evidence type="ECO:0000256" key="1">
    <source>
        <dbReference type="ARBA" id="ARBA00000915"/>
    </source>
</evidence>
<evidence type="ECO:0000256" key="10">
    <source>
        <dbReference type="NCBIfam" id="TIGR00070"/>
    </source>
</evidence>
<evidence type="ECO:0000259" key="11">
    <source>
        <dbReference type="Pfam" id="PF01634"/>
    </source>
</evidence>
<keyword evidence="5" id="KW-0028">Amino-acid biosynthesis</keyword>
<proteinExistence type="predicted"/>
<dbReference type="Gene3D" id="3.40.190.10">
    <property type="entry name" value="Periplasmic binding protein-like II"/>
    <property type="match status" value="2"/>
</dbReference>
<dbReference type="Pfam" id="PF01634">
    <property type="entry name" value="HisG"/>
    <property type="match status" value="1"/>
</dbReference>
<comment type="function">
    <text evidence="9">Catalyzes the condensation of ATP and 5-phosphoribose 1-diphosphate to form N'-(5'-phosphoribosyl)-ATP (PR-ATP). Has a crucial role in the pathway because the rate of histidine biosynthesis seems to be controlled primarily by regulation of HisG enzymatic activity.</text>
</comment>
<keyword evidence="7 12" id="KW-0808">Transferase</keyword>
<keyword evidence="8" id="KW-0368">Histidine biosynthesis</keyword>
<feature type="domain" description="ATP phosphoribosyltransferase catalytic" evidence="11">
    <location>
        <begin position="53"/>
        <end position="200"/>
    </location>
</feature>
<gene>
    <name evidence="12" type="primary">hisG</name>
    <name evidence="12" type="ORF">trycra_8</name>
</gene>
<dbReference type="NCBIfam" id="TIGR00070">
    <property type="entry name" value="hisG"/>
    <property type="match status" value="1"/>
</dbReference>